<reference evidence="1 2" key="2">
    <citation type="journal article" date="2016" name="ISME J.">
        <title>Physiological and genomic characterization of two novel marine thaumarchaeal strains indicates niche differentiation.</title>
        <authorList>
            <person name="Bayer B."/>
            <person name="Vojvoda J."/>
            <person name="Offre P."/>
            <person name="Alves R.J."/>
            <person name="Elisabeth N.H."/>
            <person name="Garcia J.A."/>
            <person name="Volland J.M."/>
            <person name="Srivastava A."/>
            <person name="Schleper C."/>
            <person name="Herndl G.J."/>
        </authorList>
    </citation>
    <scope>NUCLEOTIDE SEQUENCE [LARGE SCALE GENOMIC DNA]</scope>
    <source>
        <strain evidence="1 2">D3C</strain>
    </source>
</reference>
<gene>
    <name evidence="1" type="ORF">NPIRD3C_1433</name>
</gene>
<keyword evidence="2" id="KW-1185">Reference proteome</keyword>
<reference evidence="2" key="1">
    <citation type="submission" date="2015-02" db="EMBL/GenBank/DDBJ databases">
        <title>Characterization of two novel Thaumarchaeota isolated from the Northern Adriatic Sea.</title>
        <authorList>
            <person name="Bayer B."/>
            <person name="Vojvoda J."/>
            <person name="Offre P."/>
            <person name="Srivastava A."/>
            <person name="Elisabeth N."/>
            <person name="Garcia J.A.L."/>
            <person name="Schleper C."/>
            <person name="Herndl G.J."/>
        </authorList>
    </citation>
    <scope>NUCLEOTIDE SEQUENCE [LARGE SCALE GENOMIC DNA]</scope>
    <source>
        <strain evidence="2">D3C</strain>
    </source>
</reference>
<dbReference type="Proteomes" id="UP000032027">
    <property type="component" value="Chromosome"/>
</dbReference>
<sequence length="51" mass="6081">MKINFFQIDENSINESFETTNNLFEEFRILSSKIFIQVSEFIGDITQNFLK</sequence>
<proteinExistence type="predicted"/>
<accession>A0A0C5C039</accession>
<dbReference type="AlphaFoldDB" id="A0A0C5C039"/>
<dbReference type="EMBL" id="CP010868">
    <property type="protein sequence ID" value="AJM92645.1"/>
    <property type="molecule type" value="Genomic_DNA"/>
</dbReference>
<name>A0A0C5C039_9ARCH</name>
<dbReference type="PATRIC" id="fig|1582439.9.peg.1481"/>
<organism evidence="1 2">
    <name type="scientific">Nitrosopumilus piranensis</name>
    <dbReference type="NCBI Taxonomy" id="1582439"/>
    <lineage>
        <taxon>Archaea</taxon>
        <taxon>Nitrososphaerota</taxon>
        <taxon>Nitrososphaeria</taxon>
        <taxon>Nitrosopumilales</taxon>
        <taxon>Nitrosopumilaceae</taxon>
        <taxon>Nitrosopumilus</taxon>
    </lineage>
</organism>
<evidence type="ECO:0000313" key="1">
    <source>
        <dbReference type="EMBL" id="AJM92645.1"/>
    </source>
</evidence>
<protein>
    <submittedName>
        <fullName evidence="1">Uncharacterized protein</fullName>
    </submittedName>
</protein>
<evidence type="ECO:0000313" key="2">
    <source>
        <dbReference type="Proteomes" id="UP000032027"/>
    </source>
</evidence>
<dbReference type="HOGENOM" id="CLU_3093931_0_0_2"/>
<reference evidence="1 2" key="3">
    <citation type="journal article" date="2019" name="Int. J. Syst. Evol. Microbiol.">
        <title>Nitrosopumilus adriaticus sp. nov. and Nitrosopumilus piranensis sp. nov., two ammonia-oxidizing archaea from the Adriatic Sea and members of the class Nitrososphaeria.</title>
        <authorList>
            <person name="Bayer B."/>
            <person name="Vojvoda J."/>
            <person name="Reinthaler T."/>
            <person name="Reyes C."/>
            <person name="Pinto M."/>
            <person name="Herndl G.J."/>
        </authorList>
    </citation>
    <scope>NUCLEOTIDE SEQUENCE [LARGE SCALE GENOMIC DNA]</scope>
    <source>
        <strain evidence="1 2">D3C</strain>
    </source>
</reference>
<dbReference type="KEGG" id="nid:NPIRD3C_1433"/>